<name>A0A7H0GQH9_9BURK</name>
<keyword evidence="10" id="KW-1185">Reference proteome</keyword>
<dbReference type="SUPFAM" id="SSF55205">
    <property type="entry name" value="EPT/RTPC-like"/>
    <property type="match status" value="1"/>
</dbReference>
<dbReference type="InterPro" id="IPR013792">
    <property type="entry name" value="RNA3'P_cycl/enolpyr_Trfase_a/b"/>
</dbReference>
<keyword evidence="2 5" id="KW-0436">Ligase</keyword>
<dbReference type="NCBIfam" id="NF003246">
    <property type="entry name" value="PRK04204.1-2"/>
    <property type="match status" value="1"/>
</dbReference>
<keyword evidence="5" id="KW-0067">ATP-binding</keyword>
<dbReference type="GO" id="GO:0003963">
    <property type="term" value="F:RNA-3'-phosphate cyclase activity"/>
    <property type="evidence" value="ECO:0007669"/>
    <property type="project" value="UniProtKB-UniRule"/>
</dbReference>
<dbReference type="HAMAP" id="MF_00200">
    <property type="entry name" value="RTC"/>
    <property type="match status" value="1"/>
</dbReference>
<evidence type="ECO:0000313" key="10">
    <source>
        <dbReference type="Proteomes" id="UP000516028"/>
    </source>
</evidence>
<dbReference type="EC" id="6.5.1.4" evidence="5 6"/>
<feature type="domain" description="RNA 3'-terminal phosphate cyclase insert" evidence="8">
    <location>
        <begin position="181"/>
        <end position="273"/>
    </location>
</feature>
<evidence type="ECO:0000256" key="2">
    <source>
        <dbReference type="ARBA" id="ARBA00022598"/>
    </source>
</evidence>
<sequence>MIEIDGSAGEGGGQILRTSLALSMHTGQPFALNNIRAKRAKPGLMRQHLTCVNAAAQISDAQAEGAELNSQHLRFTPGAVKTGDFQFNIGSAGSCTLVLQTIWPALLTMAGTTRVELRGGTHNHMAPPFHFLDLAYAPLVRRLGVSARLVLKRHGFYPQGGGEIHAEFGGAAGPLTPFDLLERGELRDQYAECLIPSIPRSVARRELRALQQRLGWQDEQLRVGTARQDEGPGNALIAVLAHQHVCEVFTRIGAKGVTSEQVADGVASEVRKYRISTAAVGPHLADQWALPLAIAVHQSGQAASYTCSAITPHATTNFEVIQRFLPVQFTKVVCDHHVKVSVAPA</sequence>
<dbReference type="Gene3D" id="3.30.360.20">
    <property type="entry name" value="RNA 3'-terminal phosphate cyclase, insert domain"/>
    <property type="match status" value="1"/>
</dbReference>
<dbReference type="Pfam" id="PF05189">
    <property type="entry name" value="RTC_insert"/>
    <property type="match status" value="1"/>
</dbReference>
<feature type="domain" description="RNA 3'-terminal phosphate cyclase" evidence="7">
    <location>
        <begin position="9"/>
        <end position="330"/>
    </location>
</feature>
<feature type="active site" description="Tele-AMP-histidine intermediate" evidence="5">
    <location>
        <position position="313"/>
    </location>
</feature>
<dbReference type="InterPro" id="IPR036553">
    <property type="entry name" value="RPTC_insert"/>
</dbReference>
<gene>
    <name evidence="5" type="primary">rtcA</name>
    <name evidence="9" type="ORF">H9K75_13995</name>
</gene>
<keyword evidence="5" id="KW-0963">Cytoplasm</keyword>
<dbReference type="InterPro" id="IPR017770">
    <property type="entry name" value="RNA3'_term_phos_cyc_type_1"/>
</dbReference>
<feature type="binding site" evidence="5">
    <location>
        <begin position="283"/>
        <end position="287"/>
    </location>
    <ligand>
        <name>ATP</name>
        <dbReference type="ChEBI" id="CHEBI:30616"/>
    </ligand>
</feature>
<dbReference type="Proteomes" id="UP000516028">
    <property type="component" value="Chromosome"/>
</dbReference>
<dbReference type="KEGG" id="daer:H9K75_13995"/>
<dbReference type="PANTHER" id="PTHR11096:SF0">
    <property type="entry name" value="RNA 3'-TERMINAL PHOSPHATE CYCLASE"/>
    <property type="match status" value="1"/>
</dbReference>
<evidence type="ECO:0000313" key="9">
    <source>
        <dbReference type="EMBL" id="QNP50545.1"/>
    </source>
</evidence>
<evidence type="ECO:0000256" key="4">
    <source>
        <dbReference type="ARBA" id="ARBA00024481"/>
    </source>
</evidence>
<protein>
    <recommendedName>
        <fullName evidence="5 6">RNA 3'-terminal phosphate cyclase</fullName>
        <shortName evidence="5">RNA cyclase</shortName>
        <shortName evidence="5">RNA-3'-phosphate cyclase</shortName>
        <ecNumber evidence="5 6">6.5.1.4</ecNumber>
    </recommendedName>
</protein>
<evidence type="ECO:0000256" key="5">
    <source>
        <dbReference type="HAMAP-Rule" id="MF_00200"/>
    </source>
</evidence>
<comment type="catalytic activity">
    <reaction evidence="4 5">
        <text>a 3'-end 3'-phospho-ribonucleotide-RNA + ATP = a 3'-end 2',3'-cyclophospho-ribonucleotide-RNA + AMP + diphosphate</text>
        <dbReference type="Rhea" id="RHEA:23976"/>
        <dbReference type="Rhea" id="RHEA-COMP:10463"/>
        <dbReference type="Rhea" id="RHEA-COMP:10464"/>
        <dbReference type="ChEBI" id="CHEBI:30616"/>
        <dbReference type="ChEBI" id="CHEBI:33019"/>
        <dbReference type="ChEBI" id="CHEBI:83062"/>
        <dbReference type="ChEBI" id="CHEBI:83064"/>
        <dbReference type="ChEBI" id="CHEBI:456215"/>
        <dbReference type="EC" id="6.5.1.4"/>
    </reaction>
</comment>
<evidence type="ECO:0000256" key="1">
    <source>
        <dbReference type="ARBA" id="ARBA00009206"/>
    </source>
</evidence>
<reference evidence="9 10" key="1">
    <citation type="submission" date="2020-08" db="EMBL/GenBank/DDBJ databases">
        <title>Genome sequence of Diaphorobacter aerolatus KACC 16536T.</title>
        <authorList>
            <person name="Hyun D.-W."/>
            <person name="Bae J.-W."/>
        </authorList>
    </citation>
    <scope>NUCLEOTIDE SEQUENCE [LARGE SCALE GENOMIC DNA]</scope>
    <source>
        <strain evidence="9 10">KACC 16536</strain>
    </source>
</reference>
<evidence type="ECO:0000256" key="6">
    <source>
        <dbReference type="NCBIfam" id="TIGR03399"/>
    </source>
</evidence>
<evidence type="ECO:0000256" key="3">
    <source>
        <dbReference type="ARBA" id="ARBA00022741"/>
    </source>
</evidence>
<dbReference type="InterPro" id="IPR037136">
    <property type="entry name" value="RNA3'_phos_cyclase_dom_sf"/>
</dbReference>
<dbReference type="InterPro" id="IPR013791">
    <property type="entry name" value="RNA3'-term_phos_cycl_insert"/>
</dbReference>
<dbReference type="NCBIfam" id="TIGR03399">
    <property type="entry name" value="RNA_3prim_cycl"/>
    <property type="match status" value="1"/>
</dbReference>
<dbReference type="GO" id="GO:0006396">
    <property type="term" value="P:RNA processing"/>
    <property type="evidence" value="ECO:0007669"/>
    <property type="project" value="UniProtKB-UniRule"/>
</dbReference>
<dbReference type="Pfam" id="PF01137">
    <property type="entry name" value="RTC"/>
    <property type="match status" value="1"/>
</dbReference>
<comment type="function">
    <text evidence="5">Catalyzes the conversion of 3'-phosphate to a 2',3'-cyclic phosphodiester at the end of RNA. The mechanism of action of the enzyme occurs in 3 steps: (A) adenylation of the enzyme by ATP; (B) transfer of adenylate to an RNA-N3'P to produce RNA-N3'PP5'A; (C) and attack of the adjacent 2'-hydroxyl on the 3'-phosphorus in the diester linkage to produce the cyclic end product. The biological role of this enzyme is unknown but it is likely to function in some aspects of cellular RNA processing.</text>
</comment>
<organism evidence="9 10">
    <name type="scientific">Diaphorobacter aerolatus</name>
    <dbReference type="NCBI Taxonomy" id="1288495"/>
    <lineage>
        <taxon>Bacteria</taxon>
        <taxon>Pseudomonadati</taxon>
        <taxon>Pseudomonadota</taxon>
        <taxon>Betaproteobacteria</taxon>
        <taxon>Burkholderiales</taxon>
        <taxon>Comamonadaceae</taxon>
        <taxon>Diaphorobacter</taxon>
    </lineage>
</organism>
<evidence type="ECO:0000259" key="7">
    <source>
        <dbReference type="Pfam" id="PF01137"/>
    </source>
</evidence>
<keyword evidence="3 5" id="KW-0547">Nucleotide-binding</keyword>
<comment type="similarity">
    <text evidence="1 5">Belongs to the RNA 3'-terminal cyclase family. Type 1 subfamily.</text>
</comment>
<feature type="binding site" evidence="5">
    <location>
        <position position="100"/>
    </location>
    <ligand>
        <name>ATP</name>
        <dbReference type="ChEBI" id="CHEBI:30616"/>
    </ligand>
</feature>
<dbReference type="SUPFAM" id="SSF52913">
    <property type="entry name" value="RNA 3'-terminal phosphate cyclase, RPTC, insert domain"/>
    <property type="match status" value="1"/>
</dbReference>
<accession>A0A7H0GQH9</accession>
<proteinExistence type="inferred from homology"/>
<comment type="subcellular location">
    <subcellularLocation>
        <location evidence="5">Cytoplasm</location>
    </subcellularLocation>
</comment>
<dbReference type="GO" id="GO:0005737">
    <property type="term" value="C:cytoplasm"/>
    <property type="evidence" value="ECO:0007669"/>
    <property type="project" value="UniProtKB-SubCell"/>
</dbReference>
<dbReference type="GO" id="GO:0005524">
    <property type="term" value="F:ATP binding"/>
    <property type="evidence" value="ECO:0007669"/>
    <property type="project" value="UniProtKB-KW"/>
</dbReference>
<dbReference type="PANTHER" id="PTHR11096">
    <property type="entry name" value="RNA 3' TERMINAL PHOSPHATE CYCLASE"/>
    <property type="match status" value="1"/>
</dbReference>
<dbReference type="PIRSF" id="PIRSF005378">
    <property type="entry name" value="RNA3'_term_phos_cycl_euk"/>
    <property type="match status" value="1"/>
</dbReference>
<dbReference type="Gene3D" id="3.65.10.20">
    <property type="entry name" value="RNA 3'-terminal phosphate cyclase domain"/>
    <property type="match status" value="1"/>
</dbReference>
<dbReference type="AlphaFoldDB" id="A0A7H0GQH9"/>
<dbReference type="RefSeq" id="WP_187726048.1">
    <property type="nucleotide sequence ID" value="NZ_CP060783.1"/>
</dbReference>
<dbReference type="InterPro" id="IPR023797">
    <property type="entry name" value="RNA3'_phos_cyclase_dom"/>
</dbReference>
<evidence type="ECO:0000259" key="8">
    <source>
        <dbReference type="Pfam" id="PF05189"/>
    </source>
</evidence>
<dbReference type="InterPro" id="IPR000228">
    <property type="entry name" value="RNA3'_term_phos_cyc"/>
</dbReference>
<dbReference type="EMBL" id="CP060783">
    <property type="protein sequence ID" value="QNP50545.1"/>
    <property type="molecule type" value="Genomic_DNA"/>
</dbReference>
<dbReference type="PROSITE" id="PS01287">
    <property type="entry name" value="RTC"/>
    <property type="match status" value="1"/>
</dbReference>
<dbReference type="InterPro" id="IPR020719">
    <property type="entry name" value="RNA3'_term_phos_cycl-like_CS"/>
</dbReference>